<accession>A0A7I8DAD0</accession>
<sequence>MLNPPLKYCLPNPARINKLKVSQVNMEWLLGVSVKLGLRAERDKVPKPSGPDLDHTSVGK</sequence>
<evidence type="ECO:0000313" key="3">
    <source>
        <dbReference type="Proteomes" id="UP000593802"/>
    </source>
</evidence>
<name>A0A7I8DAD0_9BACL</name>
<keyword evidence="3" id="KW-1185">Reference proteome</keyword>
<dbReference type="AlphaFoldDB" id="A0A7I8DAD0"/>
<dbReference type="Proteomes" id="UP000593802">
    <property type="component" value="Chromosome"/>
</dbReference>
<evidence type="ECO:0000256" key="1">
    <source>
        <dbReference type="SAM" id="MobiDB-lite"/>
    </source>
</evidence>
<dbReference type="KEGG" id="eff:skT53_21280"/>
<reference evidence="2 3" key="1">
    <citation type="submission" date="2020-08" db="EMBL/GenBank/DDBJ databases">
        <title>Complete Genome Sequence of Effusibacillus dendaii Strain skT53, Isolated from Farmland soil.</title>
        <authorList>
            <person name="Konishi T."/>
            <person name="Kawasaki H."/>
        </authorList>
    </citation>
    <scope>NUCLEOTIDE SEQUENCE [LARGE SCALE GENOMIC DNA]</scope>
    <source>
        <strain evidence="3">skT53</strain>
    </source>
</reference>
<proteinExistence type="predicted"/>
<organism evidence="2 3">
    <name type="scientific">Effusibacillus dendaii</name>
    <dbReference type="NCBI Taxonomy" id="2743772"/>
    <lineage>
        <taxon>Bacteria</taxon>
        <taxon>Bacillati</taxon>
        <taxon>Bacillota</taxon>
        <taxon>Bacilli</taxon>
        <taxon>Bacillales</taxon>
        <taxon>Alicyclobacillaceae</taxon>
        <taxon>Effusibacillus</taxon>
    </lineage>
</organism>
<feature type="region of interest" description="Disordered" evidence="1">
    <location>
        <begin position="40"/>
        <end position="60"/>
    </location>
</feature>
<protein>
    <submittedName>
        <fullName evidence="2">Uncharacterized protein</fullName>
    </submittedName>
</protein>
<gene>
    <name evidence="2" type="ORF">skT53_21280</name>
</gene>
<dbReference type="EMBL" id="AP023366">
    <property type="protein sequence ID" value="BCJ87143.1"/>
    <property type="molecule type" value="Genomic_DNA"/>
</dbReference>
<evidence type="ECO:0000313" key="2">
    <source>
        <dbReference type="EMBL" id="BCJ87143.1"/>
    </source>
</evidence>